<accession>G8YCT2</accession>
<keyword evidence="2" id="KW-1185">Reference proteome</keyword>
<evidence type="ECO:0000313" key="1">
    <source>
        <dbReference type="EMBL" id="CCE82763.1"/>
    </source>
</evidence>
<dbReference type="OrthoDB" id="4046837at2759"/>
<dbReference type="Proteomes" id="UP000005222">
    <property type="component" value="Chromosome J"/>
</dbReference>
<name>G8YCT2_PICSO</name>
<dbReference type="FunCoup" id="G8YCT2">
    <property type="interactions" value="38"/>
</dbReference>
<dbReference type="EMBL" id="FO082050">
    <property type="protein sequence ID" value="CCE82763.1"/>
    <property type="molecule type" value="Genomic_DNA"/>
</dbReference>
<proteinExistence type="predicted"/>
<gene>
    <name evidence="1" type="primary">Piso0_002507</name>
    <name evidence="1" type="ORF">GNLVRS01_PISO0J13495g</name>
</gene>
<protein>
    <submittedName>
        <fullName evidence="1">Piso0_002507 protein</fullName>
    </submittedName>
</protein>
<sequence>MLSVVFRRSFSSKPLQRSSISSLKHLHDIVKQSSDLSPDNLTGIEDLIKKSESNAEDLEYVGAIIDEIYRHPKLDDADKTKSINELVSNGIRSDFSLYYKVKDLNHTWNEAAIIKLIDSNPGRVLSSFDLLKQFEKHIKSSEVYEKVLEKLLFGEISEIKEGEASLDCDKISKILKISERIDLISDKHVIAELILKLEAANALCVFQWIPVNAVSAASVLETLEIDELAFLKVFKALFGNNQDILTKRIAIRVLESVYESDKSSVSNSNQKELKTYRDLLETMKIEESVARPYEALSFDDINSMTLELLDNIEALKIDSGDDIESLKIRINIIKCKGIFLKDIKAALKRYHYYSTHEKLGFQDVSDAIIHAFYYNAAVEGSQELAGIAQALSPGELTIRLVQSSMLSLGALDANKALKIYNDYINEVSKDVKASNGRSSAGLLTESLAMVYLYHQDREFANLMMDKARENGLIQHESDIQKIKSLFKFYGDVVSLEDNEAKKRVLKSYLLEYLKSL</sequence>
<dbReference type="AlphaFoldDB" id="G8YCT2"/>
<dbReference type="eggNOG" id="ENOG502QVKH">
    <property type="taxonomic scope" value="Eukaryota"/>
</dbReference>
<dbReference type="InParanoid" id="G8YCT2"/>
<dbReference type="OMA" id="NDYIQNV"/>
<organism evidence="1 2">
    <name type="scientific">Pichia sorbitophila (strain ATCC MYA-4447 / BCRC 22081 / CBS 7064 / NBRC 10061 / NRRL Y-12695)</name>
    <name type="common">Hybrid yeast</name>
    <dbReference type="NCBI Taxonomy" id="559304"/>
    <lineage>
        <taxon>Eukaryota</taxon>
        <taxon>Fungi</taxon>
        <taxon>Dikarya</taxon>
        <taxon>Ascomycota</taxon>
        <taxon>Saccharomycotina</taxon>
        <taxon>Pichiomycetes</taxon>
        <taxon>Debaryomycetaceae</taxon>
        <taxon>Millerozyma</taxon>
    </lineage>
</organism>
<dbReference type="HOGENOM" id="CLU_040330_0_0_1"/>
<reference evidence="1 2" key="1">
    <citation type="journal article" date="2012" name="G3 (Bethesda)">
        <title>Pichia sorbitophila, an interspecies yeast hybrid reveals early steps of genome resolution following polyploidization.</title>
        <authorList>
            <person name="Leh Louis V."/>
            <person name="Despons L."/>
            <person name="Friedrich A."/>
            <person name="Martin T."/>
            <person name="Durrens P."/>
            <person name="Casaregola S."/>
            <person name="Neuveglise C."/>
            <person name="Fairhead C."/>
            <person name="Marck C."/>
            <person name="Cruz J.A."/>
            <person name="Straub M.L."/>
            <person name="Kugler V."/>
            <person name="Sacerdot C."/>
            <person name="Uzunov Z."/>
            <person name="Thierry A."/>
            <person name="Weiss S."/>
            <person name="Bleykasten C."/>
            <person name="De Montigny J."/>
            <person name="Jacques N."/>
            <person name="Jung P."/>
            <person name="Lemaire M."/>
            <person name="Mallet S."/>
            <person name="Morel G."/>
            <person name="Richard G.F."/>
            <person name="Sarkar A."/>
            <person name="Savel G."/>
            <person name="Schacherer J."/>
            <person name="Seret M.L."/>
            <person name="Talla E."/>
            <person name="Samson G."/>
            <person name="Jubin C."/>
            <person name="Poulain J."/>
            <person name="Vacherie B."/>
            <person name="Barbe V."/>
            <person name="Pelletier E."/>
            <person name="Sherman D.J."/>
            <person name="Westhof E."/>
            <person name="Weissenbach J."/>
            <person name="Baret P.V."/>
            <person name="Wincker P."/>
            <person name="Gaillardin C."/>
            <person name="Dujon B."/>
            <person name="Souciet J.L."/>
        </authorList>
    </citation>
    <scope>NUCLEOTIDE SEQUENCE [LARGE SCALE GENOMIC DNA]</scope>
    <source>
        <strain evidence="2">ATCC MYA-4447 / BCRC 22081 / CBS 7064 / NBRC 10061 / NRRL Y-12695</strain>
    </source>
</reference>
<evidence type="ECO:0000313" key="2">
    <source>
        <dbReference type="Proteomes" id="UP000005222"/>
    </source>
</evidence>